<comment type="caution">
    <text evidence="1">The sequence shown here is derived from an EMBL/GenBank/DDBJ whole genome shotgun (WGS) entry which is preliminary data.</text>
</comment>
<name>A0ABT0DEQ3_9HYPH</name>
<dbReference type="RefSeq" id="WP_247030341.1">
    <property type="nucleotide sequence ID" value="NZ_JALKCH010000011.1"/>
</dbReference>
<evidence type="ECO:0000313" key="1">
    <source>
        <dbReference type="EMBL" id="MCK0198443.1"/>
    </source>
</evidence>
<protein>
    <submittedName>
        <fullName evidence="1">Uncharacterized protein</fullName>
    </submittedName>
</protein>
<keyword evidence="2" id="KW-1185">Reference proteome</keyword>
<dbReference type="EMBL" id="JALKCH010000011">
    <property type="protein sequence ID" value="MCK0198443.1"/>
    <property type="molecule type" value="Genomic_DNA"/>
</dbReference>
<reference evidence="1 2" key="1">
    <citation type="submission" date="2022-04" db="EMBL/GenBank/DDBJ databases">
        <authorList>
            <person name="Grouzdev D.S."/>
            <person name="Pantiukh K.S."/>
            <person name="Krutkina M.S."/>
        </authorList>
    </citation>
    <scope>NUCLEOTIDE SEQUENCE [LARGE SCALE GENOMIC DNA]</scope>
    <source>
        <strain evidence="1 2">6x-1</strain>
    </source>
</reference>
<gene>
    <name evidence="1" type="ORF">MWN34_16135</name>
</gene>
<sequence>MSDMALATALLATLFLYEHHNRTDLTAHLAATERLADASASMPMITCPLRHPDFATVMQAAVLGDGMLIVEQQTQTRVRHIKDC</sequence>
<evidence type="ECO:0000313" key="2">
    <source>
        <dbReference type="Proteomes" id="UP001203284"/>
    </source>
</evidence>
<accession>A0ABT0DEQ3</accession>
<organism evidence="1 2">
    <name type="scientific">Ancylobacter crimeensis</name>
    <dbReference type="NCBI Taxonomy" id="2579147"/>
    <lineage>
        <taxon>Bacteria</taxon>
        <taxon>Pseudomonadati</taxon>
        <taxon>Pseudomonadota</taxon>
        <taxon>Alphaproteobacteria</taxon>
        <taxon>Hyphomicrobiales</taxon>
        <taxon>Xanthobacteraceae</taxon>
        <taxon>Ancylobacter</taxon>
    </lineage>
</organism>
<dbReference type="Proteomes" id="UP001203284">
    <property type="component" value="Unassembled WGS sequence"/>
</dbReference>
<proteinExistence type="predicted"/>